<dbReference type="InParanoid" id="B0DZI6"/>
<keyword evidence="2" id="KW-0812">Transmembrane</keyword>
<dbReference type="GeneID" id="6085002"/>
<reference evidence="3 4" key="1">
    <citation type="journal article" date="2008" name="Nature">
        <title>The genome of Laccaria bicolor provides insights into mycorrhizal symbiosis.</title>
        <authorList>
            <person name="Martin F."/>
            <person name="Aerts A."/>
            <person name="Ahren D."/>
            <person name="Brun A."/>
            <person name="Danchin E.G.J."/>
            <person name="Duchaussoy F."/>
            <person name="Gibon J."/>
            <person name="Kohler A."/>
            <person name="Lindquist E."/>
            <person name="Pereda V."/>
            <person name="Salamov A."/>
            <person name="Shapiro H.J."/>
            <person name="Wuyts J."/>
            <person name="Blaudez D."/>
            <person name="Buee M."/>
            <person name="Brokstein P."/>
            <person name="Canbaeck B."/>
            <person name="Cohen D."/>
            <person name="Courty P.E."/>
            <person name="Coutinho P.M."/>
            <person name="Delaruelle C."/>
            <person name="Detter J.C."/>
            <person name="Deveau A."/>
            <person name="DiFazio S."/>
            <person name="Duplessis S."/>
            <person name="Fraissinet-Tachet L."/>
            <person name="Lucic E."/>
            <person name="Frey-Klett P."/>
            <person name="Fourrey C."/>
            <person name="Feussner I."/>
            <person name="Gay G."/>
            <person name="Grimwood J."/>
            <person name="Hoegger P.J."/>
            <person name="Jain P."/>
            <person name="Kilaru S."/>
            <person name="Labbe J."/>
            <person name="Lin Y.C."/>
            <person name="Legue V."/>
            <person name="Le Tacon F."/>
            <person name="Marmeisse R."/>
            <person name="Melayah D."/>
            <person name="Montanini B."/>
            <person name="Muratet M."/>
            <person name="Nehls U."/>
            <person name="Niculita-Hirzel H."/>
            <person name="Oudot-Le Secq M.P."/>
            <person name="Peter M."/>
            <person name="Quesneville H."/>
            <person name="Rajashekar B."/>
            <person name="Reich M."/>
            <person name="Rouhier N."/>
            <person name="Schmutz J."/>
            <person name="Yin T."/>
            <person name="Chalot M."/>
            <person name="Henrissat B."/>
            <person name="Kuees U."/>
            <person name="Lucas S."/>
            <person name="Van de Peer Y."/>
            <person name="Podila G.K."/>
            <person name="Polle A."/>
            <person name="Pukkila P.J."/>
            <person name="Richardson P.M."/>
            <person name="Rouze P."/>
            <person name="Sanders I.R."/>
            <person name="Stajich J.E."/>
            <person name="Tunlid A."/>
            <person name="Tuskan G."/>
            <person name="Grigoriev I.V."/>
        </authorList>
    </citation>
    <scope>NUCLEOTIDE SEQUENCE [LARGE SCALE GENOMIC DNA]</scope>
    <source>
        <strain evidence="4">S238N-H82 / ATCC MYA-4686</strain>
    </source>
</reference>
<evidence type="ECO:0000256" key="1">
    <source>
        <dbReference type="SAM" id="MobiDB-lite"/>
    </source>
</evidence>
<feature type="compositionally biased region" description="Low complexity" evidence="1">
    <location>
        <begin position="484"/>
        <end position="496"/>
    </location>
</feature>
<sequence>MSCFGWVLIIFLWVLIVFGCGAIVVGLLAHVVVIVDVSSPVCIVAFLRHVDICGDVALAPMTGHSPSFPCSFCLACCFGDVAESGGDGREWWWLQDVGGVQWNPVDSDWTLSPLYWGWTQKSGLQSMDWALCKPIWPSNWGTGIHRSPLESTGIHMDYVGEAVTVCSGGPHACTNYFPAVISAVPSVFTIITCNQLSPCPLSVSPCFTHTTAVNRQLPILDGLVLTTCPQNTCQTTHNMHPSSFHLSSNSSSDESHTYIPQKMSSTASVESTSGKAPVLTGRDVTPAVIMEFENTCHDFFEAKSVLVDKQVTFILPSIKDFCIRNWIAADRATIVALPFTLFMSQLCKNSLHPDWEDHVCDEILKSRLEPNKESFWAWSQNIIKLNCLLRDTTSLVDDATLCNQLDAHLNDDLKDHVKHSKAKKEKTLKLWVDTVRCLDETCISENKRHHNLIEESLNQCFPHGKDYKTLTTAHTLAALAANNTKKGKSGATATTSLKSAPKAVAATAPSSDENGLIPG</sequence>
<feature type="region of interest" description="Disordered" evidence="1">
    <location>
        <begin position="484"/>
        <end position="519"/>
    </location>
</feature>
<feature type="region of interest" description="Disordered" evidence="1">
    <location>
        <begin position="244"/>
        <end position="271"/>
    </location>
</feature>
<accession>B0DZI6</accession>
<name>B0DZI6_LACBS</name>
<evidence type="ECO:0000313" key="3">
    <source>
        <dbReference type="EMBL" id="EDQ99980.1"/>
    </source>
</evidence>
<feature type="compositionally biased region" description="Polar residues" evidence="1">
    <location>
        <begin position="262"/>
        <end position="271"/>
    </location>
</feature>
<keyword evidence="2" id="KW-1133">Transmembrane helix</keyword>
<keyword evidence="2" id="KW-0472">Membrane</keyword>
<proteinExistence type="predicted"/>
<evidence type="ECO:0000256" key="2">
    <source>
        <dbReference type="SAM" id="Phobius"/>
    </source>
</evidence>
<dbReference type="AlphaFoldDB" id="B0DZI6"/>
<dbReference type="EMBL" id="DS547156">
    <property type="protein sequence ID" value="EDQ99980.1"/>
    <property type="molecule type" value="Genomic_DNA"/>
</dbReference>
<dbReference type="OrthoDB" id="2369050at2759"/>
<feature type="transmembrane region" description="Helical" evidence="2">
    <location>
        <begin position="7"/>
        <end position="33"/>
    </location>
</feature>
<dbReference type="KEGG" id="lbc:LACBIDRAFT_334571"/>
<protein>
    <submittedName>
        <fullName evidence="3">Predicted protein</fullName>
    </submittedName>
</protein>
<dbReference type="Proteomes" id="UP000001194">
    <property type="component" value="Unassembled WGS sequence"/>
</dbReference>
<dbReference type="RefSeq" id="XP_001889391.1">
    <property type="nucleotide sequence ID" value="XM_001889356.1"/>
</dbReference>
<gene>
    <name evidence="3" type="ORF">LACBIDRAFT_334571</name>
</gene>
<organism evidence="4">
    <name type="scientific">Laccaria bicolor (strain S238N-H82 / ATCC MYA-4686)</name>
    <name type="common">Bicoloured deceiver</name>
    <name type="synonym">Laccaria laccata var. bicolor</name>
    <dbReference type="NCBI Taxonomy" id="486041"/>
    <lineage>
        <taxon>Eukaryota</taxon>
        <taxon>Fungi</taxon>
        <taxon>Dikarya</taxon>
        <taxon>Basidiomycota</taxon>
        <taxon>Agaricomycotina</taxon>
        <taxon>Agaricomycetes</taxon>
        <taxon>Agaricomycetidae</taxon>
        <taxon>Agaricales</taxon>
        <taxon>Agaricineae</taxon>
        <taxon>Hydnangiaceae</taxon>
        <taxon>Laccaria</taxon>
    </lineage>
</organism>
<evidence type="ECO:0000313" key="4">
    <source>
        <dbReference type="Proteomes" id="UP000001194"/>
    </source>
</evidence>
<keyword evidence="4" id="KW-1185">Reference proteome</keyword>
<dbReference type="HOGENOM" id="CLU_524841_0_0_1"/>